<feature type="domain" description="LTD" evidence="2">
    <location>
        <begin position="197"/>
        <end position="298"/>
    </location>
</feature>
<evidence type="ECO:0000313" key="3">
    <source>
        <dbReference type="EMBL" id="OGK47474.1"/>
    </source>
</evidence>
<dbReference type="Proteomes" id="UP000177141">
    <property type="component" value="Unassembled WGS sequence"/>
</dbReference>
<dbReference type="Gene3D" id="2.60.40.1260">
    <property type="entry name" value="Lamin Tail domain"/>
    <property type="match status" value="1"/>
</dbReference>
<dbReference type="AlphaFoldDB" id="A0A1F7IVX5"/>
<feature type="compositionally biased region" description="Polar residues" evidence="1">
    <location>
        <begin position="305"/>
        <end position="327"/>
    </location>
</feature>
<evidence type="ECO:0000313" key="4">
    <source>
        <dbReference type="Proteomes" id="UP000177141"/>
    </source>
</evidence>
<protein>
    <recommendedName>
        <fullName evidence="2">LTD domain-containing protein</fullName>
    </recommendedName>
</protein>
<reference evidence="3 4" key="1">
    <citation type="journal article" date="2016" name="Nat. Commun.">
        <title>Thousands of microbial genomes shed light on interconnected biogeochemical processes in an aquifer system.</title>
        <authorList>
            <person name="Anantharaman K."/>
            <person name="Brown C.T."/>
            <person name="Hug L.A."/>
            <person name="Sharon I."/>
            <person name="Castelle C.J."/>
            <person name="Probst A.J."/>
            <person name="Thomas B.C."/>
            <person name="Singh A."/>
            <person name="Wilkins M.J."/>
            <person name="Karaoz U."/>
            <person name="Brodie E.L."/>
            <person name="Williams K.H."/>
            <person name="Hubbard S.S."/>
            <person name="Banfield J.F."/>
        </authorList>
    </citation>
    <scope>NUCLEOTIDE SEQUENCE [LARGE SCALE GENOMIC DNA]</scope>
</reference>
<gene>
    <name evidence="3" type="ORF">A3A93_04550</name>
</gene>
<feature type="compositionally biased region" description="Acidic residues" evidence="1">
    <location>
        <begin position="331"/>
        <end position="344"/>
    </location>
</feature>
<sequence length="433" mass="47898">MLRKILLLIIFFAAFLFIFSPKISAAENLIQNGGFEELQEYWKTNSSNVSLDIISAPVKEGIKSAMITNSSNTSYGVEQIIQDIVPDQRYKITGFVHVGDPSATKAFIRVAWYSSLDGTGSQITTHDSPMLSDETDWQLLEFFPTSPSAAHSAKLRLLTSNGAAIFDDIHFEIYDEEPTFTPTPTLTPSLQPTLTPTPTSQTSSYNNIFISEIMAAPSPGNPEWVELYNNNDFEVDLVDWYIDDSANGGSSPKKISVNIPAKQFVAIDFTSAIFNNSGDSVRLLDPNENVKDSITYEEAQIDQSFGRNDLSNNDVCLQDPTKSTPNGNCIDIDETTADDTDDPETSPTVTPTTTRVPTKTPTKKIMHVSSSQKKLNKTASQIEKNQKDGKVLGKDVKLYEHKRKKSPLPHLTLLSMFYSVCSIVSLTLKIHFG</sequence>
<dbReference type="InterPro" id="IPR001322">
    <property type="entry name" value="Lamin_tail_dom"/>
</dbReference>
<evidence type="ECO:0000256" key="1">
    <source>
        <dbReference type="SAM" id="MobiDB-lite"/>
    </source>
</evidence>
<dbReference type="PROSITE" id="PS51841">
    <property type="entry name" value="LTD"/>
    <property type="match status" value="1"/>
</dbReference>
<name>A0A1F7IVX5_9BACT</name>
<accession>A0A1F7IVX5</accession>
<dbReference type="SUPFAM" id="SSF74853">
    <property type="entry name" value="Lamin A/C globular tail domain"/>
    <property type="match status" value="1"/>
</dbReference>
<dbReference type="STRING" id="1802061.A3A93_04550"/>
<dbReference type="InterPro" id="IPR008979">
    <property type="entry name" value="Galactose-bd-like_sf"/>
</dbReference>
<dbReference type="EMBL" id="MGAL01000031">
    <property type="protein sequence ID" value="OGK47474.1"/>
    <property type="molecule type" value="Genomic_DNA"/>
</dbReference>
<comment type="caution">
    <text evidence="3">The sequence shown here is derived from an EMBL/GenBank/DDBJ whole genome shotgun (WGS) entry which is preliminary data.</text>
</comment>
<dbReference type="Pfam" id="PF00932">
    <property type="entry name" value="LTD"/>
    <property type="match status" value="1"/>
</dbReference>
<feature type="compositionally biased region" description="Low complexity" evidence="1">
    <location>
        <begin position="345"/>
        <end position="360"/>
    </location>
</feature>
<dbReference type="InterPro" id="IPR036415">
    <property type="entry name" value="Lamin_tail_dom_sf"/>
</dbReference>
<organism evidence="3 4">
    <name type="scientific">Candidatus Roizmanbacteria bacterium RIFCSPLOWO2_01_FULL_38_12</name>
    <dbReference type="NCBI Taxonomy" id="1802061"/>
    <lineage>
        <taxon>Bacteria</taxon>
        <taxon>Candidatus Roizmaniibacteriota</taxon>
    </lineage>
</organism>
<evidence type="ECO:0000259" key="2">
    <source>
        <dbReference type="PROSITE" id="PS51841"/>
    </source>
</evidence>
<feature type="compositionally biased region" description="Polar residues" evidence="1">
    <location>
        <begin position="368"/>
        <end position="383"/>
    </location>
</feature>
<feature type="region of interest" description="Disordered" evidence="1">
    <location>
        <begin position="305"/>
        <end position="386"/>
    </location>
</feature>
<proteinExistence type="predicted"/>
<dbReference type="SUPFAM" id="SSF49785">
    <property type="entry name" value="Galactose-binding domain-like"/>
    <property type="match status" value="1"/>
</dbReference>
<feature type="region of interest" description="Disordered" evidence="1">
    <location>
        <begin position="182"/>
        <end position="201"/>
    </location>
</feature>
<dbReference type="Gene3D" id="2.60.120.260">
    <property type="entry name" value="Galactose-binding domain-like"/>
    <property type="match status" value="1"/>
</dbReference>